<dbReference type="Pfam" id="PF16584">
    <property type="entry name" value="LolA_2"/>
    <property type="match status" value="1"/>
</dbReference>
<evidence type="ECO:0000256" key="1">
    <source>
        <dbReference type="ARBA" id="ARBA00022729"/>
    </source>
</evidence>
<dbReference type="Gene3D" id="2.50.20.10">
    <property type="entry name" value="Lipoprotein localisation LolA/LolB/LppX"/>
    <property type="match status" value="1"/>
</dbReference>
<dbReference type="EMBL" id="JAERMS010000004">
    <property type="protein sequence ID" value="MBO1362679.1"/>
    <property type="molecule type" value="Genomic_DNA"/>
</dbReference>
<gene>
    <name evidence="3" type="ORF">JHU38_02615</name>
</gene>
<accession>A0ABS3M3D1</accession>
<keyword evidence="4" id="KW-1185">Reference proteome</keyword>
<dbReference type="Proteomes" id="UP000664265">
    <property type="component" value="Unassembled WGS sequence"/>
</dbReference>
<comment type="caution">
    <text evidence="3">The sequence shown here is derived from an EMBL/GenBank/DDBJ whole genome shotgun (WGS) entry which is preliminary data.</text>
</comment>
<dbReference type="CDD" id="cd16325">
    <property type="entry name" value="LolA"/>
    <property type="match status" value="1"/>
</dbReference>
<dbReference type="PANTHER" id="PTHR35869:SF1">
    <property type="entry name" value="OUTER-MEMBRANE LIPOPROTEIN CARRIER PROTEIN"/>
    <property type="match status" value="1"/>
</dbReference>
<reference evidence="3 4" key="1">
    <citation type="submission" date="2021-01" db="EMBL/GenBank/DDBJ databases">
        <title>Prevotella A2931 sp. nov.</title>
        <authorList>
            <person name="Buhl M."/>
            <person name="Oberhettinger P."/>
        </authorList>
    </citation>
    <scope>NUCLEOTIDE SEQUENCE [LARGE SCALE GENOMIC DNA]</scope>
    <source>
        <strain evidence="3 4">A2931</strain>
    </source>
</reference>
<dbReference type="SUPFAM" id="SSF89392">
    <property type="entry name" value="Prokaryotic lipoproteins and lipoprotein localization factors"/>
    <property type="match status" value="1"/>
</dbReference>
<dbReference type="InterPro" id="IPR029046">
    <property type="entry name" value="LolA/LolB/LppX"/>
</dbReference>
<evidence type="ECO:0000313" key="4">
    <source>
        <dbReference type="Proteomes" id="UP000664265"/>
    </source>
</evidence>
<feature type="chain" id="PRO_5047408046" evidence="2">
    <location>
        <begin position="21"/>
        <end position="199"/>
    </location>
</feature>
<protein>
    <submittedName>
        <fullName evidence="3">Outer-membrane lipoprotein carrier protein LolA</fullName>
    </submittedName>
</protein>
<dbReference type="InterPro" id="IPR004564">
    <property type="entry name" value="OM_lipoprot_carrier_LolA-like"/>
</dbReference>
<feature type="signal peptide" evidence="2">
    <location>
        <begin position="1"/>
        <end position="20"/>
    </location>
</feature>
<keyword evidence="3" id="KW-0449">Lipoprotein</keyword>
<dbReference type="PANTHER" id="PTHR35869">
    <property type="entry name" value="OUTER-MEMBRANE LIPOPROTEIN CARRIER PROTEIN"/>
    <property type="match status" value="1"/>
</dbReference>
<evidence type="ECO:0000256" key="2">
    <source>
        <dbReference type="SAM" id="SignalP"/>
    </source>
</evidence>
<sequence length="199" mass="22427">MNIKYILVICLLTTSHLAIAQNARQILDKAAQVITSHGGTVANFSIKSNHISSQGTILLKGNKFCAKTSMATVWYNGKTQWTYMKSTNEVNISVPDEAKQAQMNPYKFITIYKTGDSMSLKKAKGSYIVHLTAQNKQRSIQELYITINKSNYKPSLIKMKQGDQWTVITISNINNRKLSDALFVFPSKDYPKAEIIDLR</sequence>
<proteinExistence type="predicted"/>
<evidence type="ECO:0000313" key="3">
    <source>
        <dbReference type="EMBL" id="MBO1362679.1"/>
    </source>
</evidence>
<keyword evidence="1 2" id="KW-0732">Signal</keyword>
<organism evidence="3 4">
    <name type="scientific">Prevotella illustrans</name>
    <dbReference type="NCBI Taxonomy" id="2800387"/>
    <lineage>
        <taxon>Bacteria</taxon>
        <taxon>Pseudomonadati</taxon>
        <taxon>Bacteroidota</taxon>
        <taxon>Bacteroidia</taxon>
        <taxon>Bacteroidales</taxon>
        <taxon>Prevotellaceae</taxon>
        <taxon>Prevotella</taxon>
    </lineage>
</organism>
<name>A0ABS3M3D1_9BACT</name>